<protein>
    <submittedName>
        <fullName evidence="2">Uncharacterized protein</fullName>
    </submittedName>
</protein>
<evidence type="ECO:0000313" key="3">
    <source>
        <dbReference type="EMBL" id="VFK74364.1"/>
    </source>
</evidence>
<gene>
    <name evidence="1" type="ORF">BECKMB1821G_GA0114241_100112</name>
    <name evidence="3" type="ORF">BECKMB1821H_GA0114242_100412</name>
    <name evidence="2" type="ORF">BECKMB1821I_GA0114274_100412</name>
</gene>
<name>A0A450XEE7_9GAMM</name>
<dbReference type="AlphaFoldDB" id="A0A450XEE7"/>
<proteinExistence type="predicted"/>
<evidence type="ECO:0000313" key="1">
    <source>
        <dbReference type="EMBL" id="VFK22017.1"/>
    </source>
</evidence>
<evidence type="ECO:0000313" key="2">
    <source>
        <dbReference type="EMBL" id="VFK27624.1"/>
    </source>
</evidence>
<dbReference type="EMBL" id="CAADFO010000001">
    <property type="protein sequence ID" value="VFK22017.1"/>
    <property type="molecule type" value="Genomic_DNA"/>
</dbReference>
<sequence length="79" mass="8951">MSLMLTKDRVLARQRRRALDGADLMPWGRVRRSEEEGGGMSIAARFLFFRRVDWVESLWRLASVVFANGIADIAKGRAG</sequence>
<reference evidence="2" key="1">
    <citation type="submission" date="2019-02" db="EMBL/GenBank/DDBJ databases">
        <authorList>
            <person name="Gruber-Vodicka R. H."/>
            <person name="Seah K. B. B."/>
        </authorList>
    </citation>
    <scope>NUCLEOTIDE SEQUENCE</scope>
    <source>
        <strain evidence="1">BECK_BZ197</strain>
        <strain evidence="3">BECK_BZ198</strain>
        <strain evidence="2">BECK_BZ199</strain>
    </source>
</reference>
<dbReference type="EMBL" id="CAADFQ010000004">
    <property type="protein sequence ID" value="VFK27624.1"/>
    <property type="molecule type" value="Genomic_DNA"/>
</dbReference>
<dbReference type="EMBL" id="CAADGH010000004">
    <property type="protein sequence ID" value="VFK74364.1"/>
    <property type="molecule type" value="Genomic_DNA"/>
</dbReference>
<organism evidence="2">
    <name type="scientific">Candidatus Kentrum sp. MB</name>
    <dbReference type="NCBI Taxonomy" id="2138164"/>
    <lineage>
        <taxon>Bacteria</taxon>
        <taxon>Pseudomonadati</taxon>
        <taxon>Pseudomonadota</taxon>
        <taxon>Gammaproteobacteria</taxon>
        <taxon>Candidatus Kentrum</taxon>
    </lineage>
</organism>
<accession>A0A450XEE7</accession>